<dbReference type="PANTHER" id="PTHR38433:SF1">
    <property type="entry name" value="DUF1641 DOMAIN-CONTAINING PROTEIN"/>
    <property type="match status" value="1"/>
</dbReference>
<dbReference type="EMBL" id="JAROCC010000006">
    <property type="protein sequence ID" value="MDN4607713.1"/>
    <property type="molecule type" value="Genomic_DNA"/>
</dbReference>
<dbReference type="Pfam" id="PF07849">
    <property type="entry name" value="DUF1641"/>
    <property type="match status" value="1"/>
</dbReference>
<comment type="caution">
    <text evidence="1">The sequence shown here is derived from an EMBL/GenBank/DDBJ whole genome shotgun (WGS) entry which is preliminary data.</text>
</comment>
<dbReference type="RefSeq" id="WP_301243358.1">
    <property type="nucleotide sequence ID" value="NZ_JAROCC010000006.1"/>
</dbReference>
<reference evidence="1" key="1">
    <citation type="submission" date="2023-03" db="EMBL/GenBank/DDBJ databases">
        <title>MT1 and MT2 Draft Genomes of Novel Species.</title>
        <authorList>
            <person name="Venkateswaran K."/>
        </authorList>
    </citation>
    <scope>NUCLEOTIDE SEQUENCE</scope>
    <source>
        <strain evidence="1">F6_3S_P_2</strain>
    </source>
</reference>
<accession>A0ABT8JRD1</accession>
<gene>
    <name evidence="1" type="ORF">P5G49_09445</name>
</gene>
<proteinExistence type="predicted"/>
<dbReference type="PANTHER" id="PTHR38433">
    <property type="match status" value="1"/>
</dbReference>
<evidence type="ECO:0000313" key="1">
    <source>
        <dbReference type="EMBL" id="MDN4607713.1"/>
    </source>
</evidence>
<organism evidence="1 2">
    <name type="scientific">Sporosarcina highlanderae</name>
    <dbReference type="NCBI Taxonomy" id="3035916"/>
    <lineage>
        <taxon>Bacteria</taxon>
        <taxon>Bacillati</taxon>
        <taxon>Bacillota</taxon>
        <taxon>Bacilli</taxon>
        <taxon>Bacillales</taxon>
        <taxon>Caryophanaceae</taxon>
        <taxon>Sporosarcina</taxon>
    </lineage>
</organism>
<keyword evidence="2" id="KW-1185">Reference proteome</keyword>
<evidence type="ECO:0000313" key="2">
    <source>
        <dbReference type="Proteomes" id="UP001175097"/>
    </source>
</evidence>
<name>A0ABT8JRD1_9BACL</name>
<dbReference type="Proteomes" id="UP001175097">
    <property type="component" value="Unassembled WGS sequence"/>
</dbReference>
<dbReference type="InterPro" id="IPR012440">
    <property type="entry name" value="DUF1641"/>
</dbReference>
<protein>
    <submittedName>
        <fullName evidence="1">DUF1641 domain-containing protein</fullName>
    </submittedName>
</protein>
<sequence length="160" mass="17286">MAAPITSIQRKQLTPEEQQQEKLIELQTLIAEQQQSLNKILELTAELDKAGVLDAVNAMVKAKDDLMGIAVNQASREPMTNLINNLLNGAGLLTSINPEVTESLKNSIAKGISEAELYKGNGNKVSILQVMTALNDPHINRAVKYGMDFLKGMGKGLDGS</sequence>